<dbReference type="SUPFAM" id="SSF49764">
    <property type="entry name" value="HSP20-like chaperones"/>
    <property type="match status" value="1"/>
</dbReference>
<dbReference type="EMBL" id="JALLKP010000001">
    <property type="protein sequence ID" value="KAK2197574.1"/>
    <property type="molecule type" value="Genomic_DNA"/>
</dbReference>
<proteinExistence type="predicted"/>
<comment type="caution">
    <text evidence="1">The sequence shown here is derived from an EMBL/GenBank/DDBJ whole genome shotgun (WGS) entry which is preliminary data.</text>
</comment>
<organism evidence="1 2">
    <name type="scientific">Babesia duncani</name>
    <dbReference type="NCBI Taxonomy" id="323732"/>
    <lineage>
        <taxon>Eukaryota</taxon>
        <taxon>Sar</taxon>
        <taxon>Alveolata</taxon>
        <taxon>Apicomplexa</taxon>
        <taxon>Aconoidasida</taxon>
        <taxon>Piroplasmida</taxon>
        <taxon>Babesiidae</taxon>
        <taxon>Babesia</taxon>
    </lineage>
</organism>
<dbReference type="InterPro" id="IPR008978">
    <property type="entry name" value="HSP20-like_chaperone"/>
</dbReference>
<name>A0AAD9UQ51_9APIC</name>
<protein>
    <submittedName>
        <fullName evidence="1">HSP20-like chaperone</fullName>
    </submittedName>
</protein>
<evidence type="ECO:0000313" key="1">
    <source>
        <dbReference type="EMBL" id="KAK2197574.1"/>
    </source>
</evidence>
<accession>A0AAD9UQ51</accession>
<dbReference type="GeneID" id="94334874"/>
<reference evidence="1" key="1">
    <citation type="journal article" date="2023" name="Nat. Microbiol.">
        <title>Babesia duncani multi-omics identifies virulence factors and drug targets.</title>
        <authorList>
            <person name="Singh P."/>
            <person name="Lonardi S."/>
            <person name="Liang Q."/>
            <person name="Vydyam P."/>
            <person name="Khabirova E."/>
            <person name="Fang T."/>
            <person name="Gihaz S."/>
            <person name="Thekkiniath J."/>
            <person name="Munshi M."/>
            <person name="Abel S."/>
            <person name="Ciampossin L."/>
            <person name="Batugedara G."/>
            <person name="Gupta M."/>
            <person name="Lu X.M."/>
            <person name="Lenz T."/>
            <person name="Chakravarty S."/>
            <person name="Cornillot E."/>
            <person name="Hu Y."/>
            <person name="Ma W."/>
            <person name="Gonzalez L.M."/>
            <person name="Sanchez S."/>
            <person name="Estrada K."/>
            <person name="Sanchez-Flores A."/>
            <person name="Montero E."/>
            <person name="Harb O.S."/>
            <person name="Le Roch K.G."/>
            <person name="Mamoun C.B."/>
        </authorList>
    </citation>
    <scope>NUCLEOTIDE SEQUENCE</scope>
    <source>
        <strain evidence="1">WA1</strain>
    </source>
</reference>
<dbReference type="Proteomes" id="UP001214638">
    <property type="component" value="Unassembled WGS sequence"/>
</dbReference>
<sequence length="239" mass="28434">MPIDYSKWDNITCSDSDSDAERLPRVIRIQDNQQVSLDKSGYSIKTRDESIFSNSIGNSKPTNVYKLWSKRVSNGLVYPKSHLFSQDKYTVACLIALDYKPKGPLLVEITEESLKIKHNDNLLFSKEWYGRIKENEEFHNWQLVSLDIDWSALSDFVSLRINQNPQTELFFNNIETRWFVEIEVHKINDIPDSFFWWPKLFKSDNLEIKRKQDPKFKQIWEEAHEEFRKRVAEREPLQI</sequence>
<dbReference type="Gene3D" id="2.60.40.790">
    <property type="match status" value="1"/>
</dbReference>
<keyword evidence="2" id="KW-1185">Reference proteome</keyword>
<dbReference type="AlphaFoldDB" id="A0AAD9UQ51"/>
<evidence type="ECO:0000313" key="2">
    <source>
        <dbReference type="Proteomes" id="UP001214638"/>
    </source>
</evidence>
<gene>
    <name evidence="1" type="ORF">BdWA1_000576</name>
</gene>
<dbReference type="KEGG" id="bdw:94334874"/>
<dbReference type="RefSeq" id="XP_067804416.1">
    <property type="nucleotide sequence ID" value="XM_067945625.1"/>
</dbReference>